<reference evidence="1" key="1">
    <citation type="journal article" date="2020" name="Nature">
        <title>Giant virus diversity and host interactions through global metagenomics.</title>
        <authorList>
            <person name="Schulz F."/>
            <person name="Roux S."/>
            <person name="Paez-Espino D."/>
            <person name="Jungbluth S."/>
            <person name="Walsh D.A."/>
            <person name="Denef V.J."/>
            <person name="McMahon K.D."/>
            <person name="Konstantinidis K.T."/>
            <person name="Eloe-Fadrosh E.A."/>
            <person name="Kyrpides N.C."/>
            <person name="Woyke T."/>
        </authorList>
    </citation>
    <scope>NUCLEOTIDE SEQUENCE</scope>
    <source>
        <strain evidence="1">GVMAG-S-1016704-142</strain>
    </source>
</reference>
<dbReference type="AlphaFoldDB" id="A0A6C0LV50"/>
<organism evidence="1">
    <name type="scientific">viral metagenome</name>
    <dbReference type="NCBI Taxonomy" id="1070528"/>
    <lineage>
        <taxon>unclassified sequences</taxon>
        <taxon>metagenomes</taxon>
        <taxon>organismal metagenomes</taxon>
    </lineage>
</organism>
<name>A0A6C0LV50_9ZZZZ</name>
<accession>A0A6C0LV50</accession>
<dbReference type="EMBL" id="MN740564">
    <property type="protein sequence ID" value="QHU33895.1"/>
    <property type="molecule type" value="Genomic_DNA"/>
</dbReference>
<evidence type="ECO:0000313" key="1">
    <source>
        <dbReference type="EMBL" id="QHU33895.1"/>
    </source>
</evidence>
<sequence length="277" mass="30937">MRERYCMKGDCSDSWPPWSEDSDCSSRPCAVDCYTKTSSGSRNYCNLIKYLKTDPSNRCLPTERICNVEDTLIAPFWGNDYYNTTGIRLNQYVNGQTGCIVGLDYDSNYVGSGTITPALVGDGWLPISLTDNLAIVHDYHYYFTCGEQESIWADESLYNNILHIKSTYGENQENIDTANEALNMQTFLGTGGISITPGPSGMGEGWTKITQKEREQAAEVLNAIDETGLIVDWAFFDYYRCGEVNPITGKRKIVLDKPRCGGIPSCPPSELESRTYC</sequence>
<proteinExistence type="predicted"/>
<protein>
    <submittedName>
        <fullName evidence="1">Uncharacterized protein</fullName>
    </submittedName>
</protein>